<evidence type="ECO:0000313" key="2">
    <source>
        <dbReference type="EMBL" id="KAK7515750.1"/>
    </source>
</evidence>
<dbReference type="Proteomes" id="UP001363622">
    <property type="component" value="Unassembled WGS sequence"/>
</dbReference>
<evidence type="ECO:0000256" key="1">
    <source>
        <dbReference type="SAM" id="MobiDB-lite"/>
    </source>
</evidence>
<dbReference type="EMBL" id="JBBPHU010000007">
    <property type="protein sequence ID" value="KAK7515750.1"/>
    <property type="molecule type" value="Genomic_DNA"/>
</dbReference>
<comment type="caution">
    <text evidence="2">The sequence shown here is derived from an EMBL/GenBank/DDBJ whole genome shotgun (WGS) entry which is preliminary data.</text>
</comment>
<name>A0ABR1KJR6_9PEZI</name>
<feature type="region of interest" description="Disordered" evidence="1">
    <location>
        <begin position="373"/>
        <end position="401"/>
    </location>
</feature>
<evidence type="ECO:0000313" key="3">
    <source>
        <dbReference type="Proteomes" id="UP001363622"/>
    </source>
</evidence>
<sequence>MAEVEHNAASEGSVDPAQAQGAQIPLQTFAIPVFPSEAQGLRALTLTSDIKLDEYTKELESFQPIPALPPGIESLTLELFSLGYPAGFLSALADALPHIKSFDAYSQLLCGITAEAQEDALVFFDKLKELKAIHLLDVFARPGFFEAAGNKLSARPRDQQLMFLQFNYTFRHEDEDFLRRIPATELPTFINRQLVMCSFNIAAPDTTNDPEDPTNVSDETGDEFKAKVEGVAAFHKSSARVLVDALTGDDAPDTLRALNTTLYTFTLDDLETVLRRHKDLLMISATVEVEPTEACKLRLMEAFKVCPELERIEIIGNPTLEFSMAVMNPRRKTLHSTFPSAADMRALEQACPKLSHFSANILRTLSTGQVEWNKESDGDWTGGVTAPEPPAGEGGDDDVPQALRQHYEGAANAEAV</sequence>
<reference evidence="2 3" key="1">
    <citation type="submission" date="2024-04" db="EMBL/GenBank/DDBJ databases">
        <title>Phyllosticta paracitricarpa is synonymous to the EU quarantine fungus P. citricarpa based on phylogenomic analyses.</title>
        <authorList>
            <consortium name="Lawrence Berkeley National Laboratory"/>
            <person name="Van Ingen-Buijs V.A."/>
            <person name="Van Westerhoven A.C."/>
            <person name="Haridas S."/>
            <person name="Skiadas P."/>
            <person name="Martin F."/>
            <person name="Groenewald J.Z."/>
            <person name="Crous P.W."/>
            <person name="Seidl M.F."/>
        </authorList>
    </citation>
    <scope>NUCLEOTIDE SEQUENCE [LARGE SCALE GENOMIC DNA]</scope>
    <source>
        <strain evidence="2 3">CBS 123371</strain>
    </source>
</reference>
<accession>A0ABR1KJR6</accession>
<proteinExistence type="predicted"/>
<keyword evidence="3" id="KW-1185">Reference proteome</keyword>
<gene>
    <name evidence="2" type="ORF">IWZ03DRAFT_210952</name>
</gene>
<organism evidence="2 3">
    <name type="scientific">Phyllosticta citriasiana</name>
    <dbReference type="NCBI Taxonomy" id="595635"/>
    <lineage>
        <taxon>Eukaryota</taxon>
        <taxon>Fungi</taxon>
        <taxon>Dikarya</taxon>
        <taxon>Ascomycota</taxon>
        <taxon>Pezizomycotina</taxon>
        <taxon>Dothideomycetes</taxon>
        <taxon>Dothideomycetes incertae sedis</taxon>
        <taxon>Botryosphaeriales</taxon>
        <taxon>Phyllostictaceae</taxon>
        <taxon>Phyllosticta</taxon>
    </lineage>
</organism>
<protein>
    <submittedName>
        <fullName evidence="2">Uncharacterized protein</fullName>
    </submittedName>
</protein>